<gene>
    <name evidence="6" type="ORF">K8W16_12240</name>
</gene>
<dbReference type="Pfam" id="PF00126">
    <property type="entry name" value="HTH_1"/>
    <property type="match status" value="1"/>
</dbReference>
<name>A0A921AXY0_9BACT</name>
<dbReference type="RefSeq" id="WP_304124285.1">
    <property type="nucleotide sequence ID" value="NZ_DYZA01000254.1"/>
</dbReference>
<dbReference type="GO" id="GO:0003700">
    <property type="term" value="F:DNA-binding transcription factor activity"/>
    <property type="evidence" value="ECO:0007669"/>
    <property type="project" value="InterPro"/>
</dbReference>
<dbReference type="PRINTS" id="PR00039">
    <property type="entry name" value="HTHLYSR"/>
</dbReference>
<dbReference type="CDD" id="cd05466">
    <property type="entry name" value="PBP2_LTTR_substrate"/>
    <property type="match status" value="1"/>
</dbReference>
<dbReference type="InterPro" id="IPR036388">
    <property type="entry name" value="WH-like_DNA-bd_sf"/>
</dbReference>
<dbReference type="PANTHER" id="PTHR30126">
    <property type="entry name" value="HTH-TYPE TRANSCRIPTIONAL REGULATOR"/>
    <property type="match status" value="1"/>
</dbReference>
<dbReference type="FunFam" id="1.10.10.10:FF:000001">
    <property type="entry name" value="LysR family transcriptional regulator"/>
    <property type="match status" value="1"/>
</dbReference>
<evidence type="ECO:0000256" key="3">
    <source>
        <dbReference type="ARBA" id="ARBA00023125"/>
    </source>
</evidence>
<keyword evidence="3" id="KW-0238">DNA-binding</keyword>
<dbReference type="InterPro" id="IPR036390">
    <property type="entry name" value="WH_DNA-bd_sf"/>
</dbReference>
<protein>
    <submittedName>
        <fullName evidence="6">LysR family transcriptional regulator</fullName>
    </submittedName>
</protein>
<accession>A0A921AXY0</accession>
<dbReference type="PROSITE" id="PS50931">
    <property type="entry name" value="HTH_LYSR"/>
    <property type="match status" value="1"/>
</dbReference>
<dbReference type="InterPro" id="IPR005119">
    <property type="entry name" value="LysR_subst-bd"/>
</dbReference>
<reference evidence="6" key="1">
    <citation type="journal article" date="2021" name="PeerJ">
        <title>Extensive microbial diversity within the chicken gut microbiome revealed by metagenomics and culture.</title>
        <authorList>
            <person name="Gilroy R."/>
            <person name="Ravi A."/>
            <person name="Getino M."/>
            <person name="Pursley I."/>
            <person name="Horton D.L."/>
            <person name="Alikhan N.F."/>
            <person name="Baker D."/>
            <person name="Gharbi K."/>
            <person name="Hall N."/>
            <person name="Watson M."/>
            <person name="Adriaenssens E.M."/>
            <person name="Foster-Nyarko E."/>
            <person name="Jarju S."/>
            <person name="Secka A."/>
            <person name="Antonio M."/>
            <person name="Oren A."/>
            <person name="Chaudhuri R.R."/>
            <person name="La Ragione R."/>
            <person name="Hildebrand F."/>
            <person name="Pallen M.J."/>
        </authorList>
    </citation>
    <scope>NUCLEOTIDE SEQUENCE</scope>
    <source>
        <strain evidence="6">ChiGjej2B2-19336</strain>
    </source>
</reference>
<sequence>MRLEQLQYFVQVVEAHSFNKAAQKLNITQPALTNAIRALEEELGVQLLVRSRKGCVPTSWGLHIYEDCKNLLDELAAKMTSWKGFGIRKGDPVLVPVVAIPSACNYLAEHVFSRIKAELPLVNIVLHEATVYELYSFLQQGKAHIGVTAFSEGESEKLIAQYRDMGFISEALMEDEYYIFLSSKHPLAGKEKLSLKDCATLKLATYSNQVLKRNQLFQKKIFDVIGIKEYLYVNSRENIMQMVAQNKAAGCFLHKMSAYSWYITNGLIRALPVDGMCLMPSFHYLVSMESGGLSPEERQVVDFIRERYV</sequence>
<proteinExistence type="inferred from homology"/>
<dbReference type="Pfam" id="PF03466">
    <property type="entry name" value="LysR_substrate"/>
    <property type="match status" value="1"/>
</dbReference>
<evidence type="ECO:0000313" key="7">
    <source>
        <dbReference type="Proteomes" id="UP000698963"/>
    </source>
</evidence>
<dbReference type="EMBL" id="DYZA01000254">
    <property type="protein sequence ID" value="HJD98397.1"/>
    <property type="molecule type" value="Genomic_DNA"/>
</dbReference>
<evidence type="ECO:0000256" key="1">
    <source>
        <dbReference type="ARBA" id="ARBA00009437"/>
    </source>
</evidence>
<dbReference type="Gene3D" id="1.10.10.10">
    <property type="entry name" value="Winged helix-like DNA-binding domain superfamily/Winged helix DNA-binding domain"/>
    <property type="match status" value="1"/>
</dbReference>
<dbReference type="GO" id="GO:0000976">
    <property type="term" value="F:transcription cis-regulatory region binding"/>
    <property type="evidence" value="ECO:0007669"/>
    <property type="project" value="TreeGrafter"/>
</dbReference>
<evidence type="ECO:0000256" key="4">
    <source>
        <dbReference type="ARBA" id="ARBA00023163"/>
    </source>
</evidence>
<evidence type="ECO:0000259" key="5">
    <source>
        <dbReference type="PROSITE" id="PS50931"/>
    </source>
</evidence>
<dbReference type="Proteomes" id="UP000698963">
    <property type="component" value="Unassembled WGS sequence"/>
</dbReference>
<dbReference type="SUPFAM" id="SSF53850">
    <property type="entry name" value="Periplasmic binding protein-like II"/>
    <property type="match status" value="1"/>
</dbReference>
<dbReference type="SUPFAM" id="SSF46785">
    <property type="entry name" value="Winged helix' DNA-binding domain"/>
    <property type="match status" value="1"/>
</dbReference>
<comment type="similarity">
    <text evidence="1">Belongs to the LysR transcriptional regulatory family.</text>
</comment>
<dbReference type="PANTHER" id="PTHR30126:SF40">
    <property type="entry name" value="HTH-TYPE TRANSCRIPTIONAL REGULATOR GLTR"/>
    <property type="match status" value="1"/>
</dbReference>
<organism evidence="6 7">
    <name type="scientific">Mailhella massiliensis</name>
    <dbReference type="NCBI Taxonomy" id="1903261"/>
    <lineage>
        <taxon>Bacteria</taxon>
        <taxon>Pseudomonadati</taxon>
        <taxon>Thermodesulfobacteriota</taxon>
        <taxon>Desulfovibrionia</taxon>
        <taxon>Desulfovibrionales</taxon>
        <taxon>Desulfovibrionaceae</taxon>
        <taxon>Mailhella</taxon>
    </lineage>
</organism>
<keyword evidence="4" id="KW-0804">Transcription</keyword>
<evidence type="ECO:0000256" key="2">
    <source>
        <dbReference type="ARBA" id="ARBA00023015"/>
    </source>
</evidence>
<keyword evidence="2" id="KW-0805">Transcription regulation</keyword>
<comment type="caution">
    <text evidence="6">The sequence shown here is derived from an EMBL/GenBank/DDBJ whole genome shotgun (WGS) entry which is preliminary data.</text>
</comment>
<dbReference type="AlphaFoldDB" id="A0A921AXY0"/>
<reference evidence="6" key="2">
    <citation type="submission" date="2021-09" db="EMBL/GenBank/DDBJ databases">
        <authorList>
            <person name="Gilroy R."/>
        </authorList>
    </citation>
    <scope>NUCLEOTIDE SEQUENCE</scope>
    <source>
        <strain evidence="6">ChiGjej2B2-19336</strain>
    </source>
</reference>
<feature type="domain" description="HTH lysR-type" evidence="5">
    <location>
        <begin position="1"/>
        <end position="58"/>
    </location>
</feature>
<dbReference type="InterPro" id="IPR000847">
    <property type="entry name" value="LysR_HTH_N"/>
</dbReference>
<evidence type="ECO:0000313" key="6">
    <source>
        <dbReference type="EMBL" id="HJD98397.1"/>
    </source>
</evidence>
<dbReference type="Gene3D" id="3.40.190.290">
    <property type="match status" value="1"/>
</dbReference>